<evidence type="ECO:0000256" key="5">
    <source>
        <dbReference type="SAM" id="MobiDB-lite"/>
    </source>
</evidence>
<evidence type="ECO:0000256" key="3">
    <source>
        <dbReference type="ARBA" id="ARBA00022737"/>
    </source>
</evidence>
<dbReference type="GO" id="GO:0003779">
    <property type="term" value="F:actin binding"/>
    <property type="evidence" value="ECO:0007669"/>
    <property type="project" value="UniProtKB-KW"/>
</dbReference>
<proteinExistence type="predicted"/>
<dbReference type="Gene3D" id="1.25.40.420">
    <property type="match status" value="1"/>
</dbReference>
<dbReference type="AlphaFoldDB" id="A0AAQ4FJK0"/>
<dbReference type="Proteomes" id="UP001321473">
    <property type="component" value="Unassembled WGS sequence"/>
</dbReference>
<dbReference type="Pfam" id="PF00651">
    <property type="entry name" value="BTB"/>
    <property type="match status" value="1"/>
</dbReference>
<dbReference type="FunFam" id="1.25.40.420:FF:000001">
    <property type="entry name" value="Kelch-like family member 12"/>
    <property type="match status" value="1"/>
</dbReference>
<dbReference type="InterPro" id="IPR006652">
    <property type="entry name" value="Kelch_1"/>
</dbReference>
<organism evidence="7 8">
    <name type="scientific">Amblyomma americanum</name>
    <name type="common">Lone star tick</name>
    <dbReference type="NCBI Taxonomy" id="6943"/>
    <lineage>
        <taxon>Eukaryota</taxon>
        <taxon>Metazoa</taxon>
        <taxon>Ecdysozoa</taxon>
        <taxon>Arthropoda</taxon>
        <taxon>Chelicerata</taxon>
        <taxon>Arachnida</taxon>
        <taxon>Acari</taxon>
        <taxon>Parasitiformes</taxon>
        <taxon>Ixodida</taxon>
        <taxon>Ixodoidea</taxon>
        <taxon>Ixodidae</taxon>
        <taxon>Amblyomminae</taxon>
        <taxon>Amblyomma</taxon>
    </lineage>
</organism>
<evidence type="ECO:0000259" key="6">
    <source>
        <dbReference type="PROSITE" id="PS50097"/>
    </source>
</evidence>
<evidence type="ECO:0000313" key="8">
    <source>
        <dbReference type="Proteomes" id="UP001321473"/>
    </source>
</evidence>
<dbReference type="SMART" id="SM00612">
    <property type="entry name" value="Kelch"/>
    <property type="match status" value="4"/>
</dbReference>
<name>A0AAQ4FJK0_AMBAM</name>
<accession>A0AAQ4FJK0</accession>
<dbReference type="Gene3D" id="3.30.710.10">
    <property type="entry name" value="Potassium Channel Kv1.1, Chain A"/>
    <property type="match status" value="1"/>
</dbReference>
<dbReference type="CDD" id="cd18450">
    <property type="entry name" value="BACK_KLHL10"/>
    <property type="match status" value="1"/>
</dbReference>
<dbReference type="Pfam" id="PF07707">
    <property type="entry name" value="BACK"/>
    <property type="match status" value="1"/>
</dbReference>
<feature type="region of interest" description="Disordered" evidence="5">
    <location>
        <begin position="1"/>
        <end position="21"/>
    </location>
</feature>
<dbReference type="PANTHER" id="PTHR45632:SF3">
    <property type="entry name" value="KELCH-LIKE PROTEIN 32"/>
    <property type="match status" value="1"/>
</dbReference>
<sequence length="575" mass="64938">MTMVPPLCSAQRGRSQGARREGPCRCCPFRGRLRRPPDPTPLGAWTTSAADASRQHGSEMGNSSDTADEWLNREAMDTLWNMRNSGLLCDGLLKTSDGGHFPVHKVVMASCSEYFRALFSSRLNRQNQSEVVVYGVSSEALATVVEFAYKRITWVGCENVERLLKAADYLCVLGMLKDCCDFLLSIISPENCISIHSVAKLYNCFDLTDKAYRYLMEHFVEVAKRSEEFLQLDVDDVEAVLSDENLNVVKEESVWKAALRWIEHEPDSRAHHVARLLKCVRTGLVDTNYFVEKIKTNKYVADSEACRPLVIDTLRFLYDLDVVVHNDEVPTPLFVRPRIPHEVMFVIGGWMAGGPTTYIESYDTKADRWIRWTMIAPMHSQRSDACATTHDGYVYITGGFSGDECLSSAERYDPTTDQWTAIASMRYKRSGVGCIGFRDFVYVIGGFNGTTRLFSAEKYNPETNTWTSLPNMYTPRSNFAVAIIDNLVFAIGGFNGESTSNLVECYDPATDQWCEATDMNEPRSALAACVIAGLPNVRDYVHQHRDNLMEEKRQKMLAILSQRSRQLNSDDDRVM</sequence>
<dbReference type="InterPro" id="IPR000210">
    <property type="entry name" value="BTB/POZ_dom"/>
</dbReference>
<dbReference type="Pfam" id="PF01344">
    <property type="entry name" value="Kelch_1"/>
    <property type="match status" value="3"/>
</dbReference>
<dbReference type="SUPFAM" id="SSF54695">
    <property type="entry name" value="POZ domain"/>
    <property type="match status" value="1"/>
</dbReference>
<evidence type="ECO:0000256" key="2">
    <source>
        <dbReference type="ARBA" id="ARBA00022441"/>
    </source>
</evidence>
<dbReference type="SUPFAM" id="SSF117281">
    <property type="entry name" value="Kelch motif"/>
    <property type="match status" value="1"/>
</dbReference>
<dbReference type="InterPro" id="IPR015915">
    <property type="entry name" value="Kelch-typ_b-propeller"/>
</dbReference>
<dbReference type="PANTHER" id="PTHR45632">
    <property type="entry name" value="LD33804P"/>
    <property type="match status" value="1"/>
</dbReference>
<protein>
    <recommendedName>
        <fullName evidence="1">Kelch-like protein diablo</fullName>
    </recommendedName>
</protein>
<keyword evidence="3" id="KW-0677">Repeat</keyword>
<evidence type="ECO:0000256" key="1">
    <source>
        <dbReference type="ARBA" id="ARBA00013699"/>
    </source>
</evidence>
<keyword evidence="2" id="KW-0880">Kelch repeat</keyword>
<dbReference type="InterPro" id="IPR011333">
    <property type="entry name" value="SKP1/BTB/POZ_sf"/>
</dbReference>
<dbReference type="PIRSF" id="PIRSF037037">
    <property type="entry name" value="Kelch-like_protein_gigaxonin"/>
    <property type="match status" value="1"/>
</dbReference>
<dbReference type="SMART" id="SM00875">
    <property type="entry name" value="BACK"/>
    <property type="match status" value="1"/>
</dbReference>
<dbReference type="PRINTS" id="PR00501">
    <property type="entry name" value="KELCHREPEAT"/>
</dbReference>
<feature type="region of interest" description="Disordered" evidence="5">
    <location>
        <begin position="35"/>
        <end position="65"/>
    </location>
</feature>
<dbReference type="InterPro" id="IPR017096">
    <property type="entry name" value="BTB-kelch_protein"/>
</dbReference>
<dbReference type="EMBL" id="JARKHS020002322">
    <property type="protein sequence ID" value="KAK8786871.1"/>
    <property type="molecule type" value="Genomic_DNA"/>
</dbReference>
<gene>
    <name evidence="7" type="ORF">V5799_023356</name>
</gene>
<comment type="caution">
    <text evidence="7">The sequence shown here is derived from an EMBL/GenBank/DDBJ whole genome shotgun (WGS) entry which is preliminary data.</text>
</comment>
<dbReference type="SMART" id="SM00225">
    <property type="entry name" value="BTB"/>
    <property type="match status" value="1"/>
</dbReference>
<comment type="function">
    <text evidence="4">Probable substrate-specific adapter of an E3 ubiquitin-protein ligase complex which mediates the ubiquitination and subsequent proteasomal degradation of target proteins. May have a role in synapse differentiation and growth.</text>
</comment>
<evidence type="ECO:0000256" key="4">
    <source>
        <dbReference type="ARBA" id="ARBA00043912"/>
    </source>
</evidence>
<feature type="domain" description="BTB" evidence="6">
    <location>
        <begin position="89"/>
        <end position="149"/>
    </location>
</feature>
<keyword evidence="8" id="KW-1185">Reference proteome</keyword>
<reference evidence="7 8" key="1">
    <citation type="journal article" date="2023" name="Arcadia Sci">
        <title>De novo assembly of a long-read Amblyomma americanum tick genome.</title>
        <authorList>
            <person name="Chou S."/>
            <person name="Poskanzer K.E."/>
            <person name="Rollins M."/>
            <person name="Thuy-Boun P.S."/>
        </authorList>
    </citation>
    <scope>NUCLEOTIDE SEQUENCE [LARGE SCALE GENOMIC DNA]</scope>
    <source>
        <strain evidence="7">F_SG_1</strain>
        <tissue evidence="7">Salivary glands</tissue>
    </source>
</reference>
<evidence type="ECO:0000313" key="7">
    <source>
        <dbReference type="EMBL" id="KAK8786871.1"/>
    </source>
</evidence>
<dbReference type="Gene3D" id="2.120.10.80">
    <property type="entry name" value="Kelch-type beta propeller"/>
    <property type="match status" value="1"/>
</dbReference>
<dbReference type="PROSITE" id="PS50097">
    <property type="entry name" value="BTB"/>
    <property type="match status" value="1"/>
</dbReference>
<dbReference type="InterPro" id="IPR011705">
    <property type="entry name" value="BACK"/>
</dbReference>